<dbReference type="Pfam" id="PF07885">
    <property type="entry name" value="Ion_trans_2"/>
    <property type="match status" value="1"/>
</dbReference>
<dbReference type="Pfam" id="PF03493">
    <property type="entry name" value="BK_channel_a"/>
    <property type="match status" value="1"/>
</dbReference>
<name>A0A3S3PHG4_9ACAR</name>
<evidence type="ECO:0000313" key="18">
    <source>
        <dbReference type="EMBL" id="RWS15033.1"/>
    </source>
</evidence>
<dbReference type="FunFam" id="1.10.287.70:FF:000058">
    <property type="entry name" value="Potassium sodium-activated channel subfamily T member 2"/>
    <property type="match status" value="1"/>
</dbReference>
<evidence type="ECO:0000256" key="10">
    <source>
        <dbReference type="ARBA" id="ARBA00023303"/>
    </source>
</evidence>
<feature type="signal peptide" evidence="13">
    <location>
        <begin position="1"/>
        <end position="18"/>
    </location>
</feature>
<dbReference type="SUPFAM" id="SSF81324">
    <property type="entry name" value="Voltage-gated potassium channels"/>
    <property type="match status" value="1"/>
</dbReference>
<dbReference type="EMBL" id="NCKU01000562">
    <property type="protein sequence ID" value="RWS15033.1"/>
    <property type="molecule type" value="Genomic_DNA"/>
</dbReference>
<dbReference type="AlphaFoldDB" id="A0A3S3PHG4"/>
<dbReference type="Gene3D" id="3.40.50.720">
    <property type="entry name" value="NAD(P)-binding Rossmann-like Domain"/>
    <property type="match status" value="2"/>
</dbReference>
<keyword evidence="19" id="KW-1185">Reference proteome</keyword>
<sequence>MAFKLIACLLYIIRVILDRGPQYARCNGCALINATNSPSISPKLLNPLSYALYENKTIFHAPVDCVCGFQHFQRAGGRNVNLFESLYFVVVTFATVGYGDYKPENMPSQLFMVIMICIALIVLPTQFEQLAYTWMERQKLGGKYSIHTAQNEKHVVVCSTTLRSDTTMDFLNEFYAHPLLQDFYVVLLSPCELDTTMKMILQVPTWAHRVIYIQGSALKDADLVRARVDIAEACFILAARNYADRSAADEHTILRSWAIRDFAPNVPQYVQIYRPENKIHVVFAEHVVCEDEFKYALLANNCLIPGTSTLVTLLLHTSRGQEGQTSEEAWHRLYGKCSGNEIYHIKLGDSRFFGEYEGKSFTYASFHSHRKYGVALIGIQTDMRGTWPIMLNPGPTYVLKSSDICFYLNIAKEENSAFLSTGTNPPAPVPESLMTSLNAESKNAAEISECKTSTATSTGDQLLKVQEVDIIRKLSSISSHSNMLSDANSSKKNSIIDMLSMSGRRKSSSIFGSLMDFDDPNSNDSSSTRIKKAVSEFASKTKKAITKKSSNQLEIPKIEFGAANDVVAARGRRPSIAAVPVMFGNESLEEEEEEVDGSQKDNFEIPLINTSEGSEIVKGFPPCSPYVGVSPTLCYLLREKKPCCCLQLSASCDHNTFVSINDYNWSNKCIILAADFASNGIYNFIVPLRAYFHSPQSLRPIVLLLEQLPHPAFIDAISWFPMVYWMQGSIDNLDDLIRSGINTADAVVVVNKESSNSAEEDYLADCNTIVAVQTMFKMFPSVRIITELSQSSNMRFMQFRAHDVYALSLSKMEKLEKERGSHISYMFRLPFAAGSVFSASMLDTLLYQAFVKDYVITIIRLLLGIDQAPGSGFLSSIKIAKDDLWIRTYGRLYQKLCSTSCEVPIGIYRTQNTQSSNDTTINLDFIFPVVNEKLRYQQLVEEIERQEIINLVKNRMQDLGFSDSDYDNPTAKRDSLSYVIINPNCDLNLEEGDIVYLIRPSPIKSKKTFISRGNSMRPANWASKRRQSQMSNKSENRSESSFERKSSSASINATTSADSGNTFELQIPVPMRPKNDQSRSCYSLKPEV</sequence>
<keyword evidence="6" id="KW-0630">Potassium</keyword>
<dbReference type="Pfam" id="PF22614">
    <property type="entry name" value="Slo-like_RCK"/>
    <property type="match status" value="2"/>
</dbReference>
<protein>
    <submittedName>
        <fullName evidence="15">Potassium channel subfamily T member 2-like protein</fullName>
    </submittedName>
</protein>
<dbReference type="GO" id="GO:0015271">
    <property type="term" value="F:outward rectifier potassium channel activity"/>
    <property type="evidence" value="ECO:0007669"/>
    <property type="project" value="TreeGrafter"/>
</dbReference>
<keyword evidence="7" id="KW-1133">Transmembrane helix</keyword>
<comment type="subcellular location">
    <subcellularLocation>
        <location evidence="1">Membrane</location>
        <topology evidence="1">Multi-pass membrane protein</topology>
    </subcellularLocation>
</comment>
<evidence type="ECO:0000256" key="12">
    <source>
        <dbReference type="SAM" id="MobiDB-lite"/>
    </source>
</evidence>
<dbReference type="GO" id="GO:0005886">
    <property type="term" value="C:plasma membrane"/>
    <property type="evidence" value="ECO:0007669"/>
    <property type="project" value="TreeGrafter"/>
</dbReference>
<evidence type="ECO:0000256" key="8">
    <source>
        <dbReference type="ARBA" id="ARBA00023065"/>
    </source>
</evidence>
<feature type="compositionally biased region" description="Low complexity" evidence="12">
    <location>
        <begin position="1047"/>
        <end position="1059"/>
    </location>
</feature>
<evidence type="ECO:0000256" key="4">
    <source>
        <dbReference type="ARBA" id="ARBA00022692"/>
    </source>
</evidence>
<evidence type="ECO:0000313" key="16">
    <source>
        <dbReference type="EMBL" id="RWS13314.1"/>
    </source>
</evidence>
<dbReference type="EMBL" id="NCKU01001287">
    <property type="protein sequence ID" value="RWS12512.1"/>
    <property type="molecule type" value="Genomic_DNA"/>
</dbReference>
<keyword evidence="10 15" id="KW-0407">Ion channel</keyword>
<gene>
    <name evidence="15" type="ORF">B4U79_02921</name>
    <name evidence="18" type="ORF">B4U79_04026</name>
    <name evidence="17" type="ORF">B4U79_04178</name>
    <name evidence="16" type="ORF">B4U79_04629</name>
</gene>
<dbReference type="PANTHER" id="PTHR10027:SF10">
    <property type="entry name" value="SLOWPOKE 2, ISOFORM D"/>
    <property type="match status" value="1"/>
</dbReference>
<evidence type="ECO:0000256" key="2">
    <source>
        <dbReference type="ARBA" id="ARBA00022448"/>
    </source>
</evidence>
<evidence type="ECO:0000256" key="1">
    <source>
        <dbReference type="ARBA" id="ARBA00004141"/>
    </source>
</evidence>
<dbReference type="InterPro" id="IPR003148">
    <property type="entry name" value="RCK_N"/>
</dbReference>
<dbReference type="FunFam" id="3.40.50.720:FF:000034">
    <property type="entry name" value="Potassium channel subfamily T member 1"/>
    <property type="match status" value="1"/>
</dbReference>
<evidence type="ECO:0000256" key="9">
    <source>
        <dbReference type="ARBA" id="ARBA00023136"/>
    </source>
</evidence>
<feature type="chain" id="PRO_5036094758" evidence="13">
    <location>
        <begin position="19"/>
        <end position="1088"/>
    </location>
</feature>
<dbReference type="InterPro" id="IPR003929">
    <property type="entry name" value="K_chnl_BK_asu"/>
</dbReference>
<comment type="caution">
    <text evidence="15">The sequence shown here is derived from an EMBL/GenBank/DDBJ whole genome shotgun (WGS) entry which is preliminary data.</text>
</comment>
<dbReference type="PANTHER" id="PTHR10027">
    <property type="entry name" value="CALCIUM-ACTIVATED POTASSIUM CHANNEL ALPHA CHAIN"/>
    <property type="match status" value="1"/>
</dbReference>
<dbReference type="Proteomes" id="UP000285301">
    <property type="component" value="Unassembled WGS sequence"/>
</dbReference>
<dbReference type="OrthoDB" id="6505542at2759"/>
<dbReference type="Gene3D" id="1.10.287.70">
    <property type="match status" value="1"/>
</dbReference>
<evidence type="ECO:0000259" key="14">
    <source>
        <dbReference type="PROSITE" id="PS51201"/>
    </source>
</evidence>
<proteinExistence type="predicted"/>
<keyword evidence="4" id="KW-0812">Transmembrane</keyword>
<evidence type="ECO:0000256" key="7">
    <source>
        <dbReference type="ARBA" id="ARBA00022989"/>
    </source>
</evidence>
<evidence type="ECO:0000313" key="15">
    <source>
        <dbReference type="EMBL" id="RWS12512.1"/>
    </source>
</evidence>
<feature type="region of interest" description="Disordered" evidence="12">
    <location>
        <begin position="1008"/>
        <end position="1088"/>
    </location>
</feature>
<dbReference type="GO" id="GO:0005228">
    <property type="term" value="F:intracellular sodium-activated potassium channel activity"/>
    <property type="evidence" value="ECO:0007669"/>
    <property type="project" value="TreeGrafter"/>
</dbReference>
<dbReference type="EMBL" id="NCKU01000563">
    <property type="protein sequence ID" value="RWS15029.1"/>
    <property type="molecule type" value="Genomic_DNA"/>
</dbReference>
<evidence type="ECO:0000256" key="5">
    <source>
        <dbReference type="ARBA" id="ARBA00022826"/>
    </source>
</evidence>
<dbReference type="FunFam" id="3.40.50.720:FF:000011">
    <property type="entry name" value="Potassium channel subfamily T member 1"/>
    <property type="match status" value="1"/>
</dbReference>
<feature type="compositionally biased region" description="Basic and acidic residues" evidence="12">
    <location>
        <begin position="1034"/>
        <end position="1046"/>
    </location>
</feature>
<organism evidence="15 19">
    <name type="scientific">Dinothrombium tinctorium</name>
    <dbReference type="NCBI Taxonomy" id="1965070"/>
    <lineage>
        <taxon>Eukaryota</taxon>
        <taxon>Metazoa</taxon>
        <taxon>Ecdysozoa</taxon>
        <taxon>Arthropoda</taxon>
        <taxon>Chelicerata</taxon>
        <taxon>Arachnida</taxon>
        <taxon>Acari</taxon>
        <taxon>Acariformes</taxon>
        <taxon>Trombidiformes</taxon>
        <taxon>Prostigmata</taxon>
        <taxon>Anystina</taxon>
        <taxon>Parasitengona</taxon>
        <taxon>Trombidioidea</taxon>
        <taxon>Trombidiidae</taxon>
        <taxon>Dinothrombium</taxon>
    </lineage>
</organism>
<accession>A0A3S3PHG4</accession>
<reference evidence="15 19" key="1">
    <citation type="journal article" date="2018" name="Gigascience">
        <title>Genomes of trombidid mites reveal novel predicted allergens and laterally-transferred genes associated with secondary metabolism.</title>
        <authorList>
            <person name="Dong X."/>
            <person name="Chaisiri K."/>
            <person name="Xia D."/>
            <person name="Armstrong S.D."/>
            <person name="Fang Y."/>
            <person name="Donnelly M.J."/>
            <person name="Kadowaki T."/>
            <person name="McGarry J.W."/>
            <person name="Darby A.C."/>
            <person name="Makepeace B.L."/>
        </authorList>
    </citation>
    <scope>NUCLEOTIDE SEQUENCE [LARGE SCALE GENOMIC DNA]</scope>
    <source>
        <strain evidence="15">UoL-WK</strain>
    </source>
</reference>
<dbReference type="InterPro" id="IPR047871">
    <property type="entry name" value="K_chnl_Slo-like"/>
</dbReference>
<dbReference type="PROSITE" id="PS51201">
    <property type="entry name" value="RCK_N"/>
    <property type="match status" value="2"/>
</dbReference>
<keyword evidence="8" id="KW-0406">Ion transport</keyword>
<keyword evidence="5" id="KW-0631">Potassium channel</keyword>
<feature type="domain" description="RCK N-terminal" evidence="14">
    <location>
        <begin position="152"/>
        <end position="288"/>
    </location>
</feature>
<keyword evidence="13" id="KW-0732">Signal</keyword>
<evidence type="ECO:0000256" key="3">
    <source>
        <dbReference type="ARBA" id="ARBA00022538"/>
    </source>
</evidence>
<dbReference type="EMBL" id="NCKU01001027">
    <property type="protein sequence ID" value="RWS13314.1"/>
    <property type="molecule type" value="Genomic_DNA"/>
</dbReference>
<evidence type="ECO:0000256" key="13">
    <source>
        <dbReference type="SAM" id="SignalP"/>
    </source>
</evidence>
<comment type="catalytic activity">
    <reaction evidence="11">
        <text>K(+)(in) = K(+)(out)</text>
        <dbReference type="Rhea" id="RHEA:29463"/>
        <dbReference type="ChEBI" id="CHEBI:29103"/>
    </reaction>
</comment>
<evidence type="ECO:0000256" key="6">
    <source>
        <dbReference type="ARBA" id="ARBA00022958"/>
    </source>
</evidence>
<evidence type="ECO:0000256" key="11">
    <source>
        <dbReference type="ARBA" id="ARBA00034430"/>
    </source>
</evidence>
<evidence type="ECO:0000313" key="17">
    <source>
        <dbReference type="EMBL" id="RWS15029.1"/>
    </source>
</evidence>
<evidence type="ECO:0000313" key="19">
    <source>
        <dbReference type="Proteomes" id="UP000285301"/>
    </source>
</evidence>
<feature type="domain" description="RCK N-terminal" evidence="14">
    <location>
        <begin position="666"/>
        <end position="808"/>
    </location>
</feature>
<dbReference type="InterPro" id="IPR013099">
    <property type="entry name" value="K_chnl_dom"/>
</dbReference>
<reference evidence="15" key="2">
    <citation type="submission" date="2018-11" db="EMBL/GenBank/DDBJ databases">
        <title>Trombidioid mite genomics.</title>
        <authorList>
            <person name="Dong X."/>
        </authorList>
    </citation>
    <scope>NUCLEOTIDE SEQUENCE</scope>
    <source>
        <strain evidence="15">UoL-WK</strain>
    </source>
</reference>
<keyword evidence="9" id="KW-0472">Membrane</keyword>
<keyword evidence="2" id="KW-0813">Transport</keyword>
<keyword evidence="3" id="KW-0633">Potassium transport</keyword>